<keyword evidence="11 13" id="KW-0670">Pyruvate</keyword>
<dbReference type="EC" id="2.7.1.40" evidence="3"/>
<accession>A0ABY7M9Z6</accession>
<dbReference type="Gene3D" id="3.20.20.60">
    <property type="entry name" value="Phosphoenolpyruvate-binding domains"/>
    <property type="match status" value="1"/>
</dbReference>
<keyword evidence="7 13" id="KW-0418">Kinase</keyword>
<dbReference type="SUPFAM" id="SSF51621">
    <property type="entry name" value="Phosphoenolpyruvate/pyruvate domain"/>
    <property type="match status" value="1"/>
</dbReference>
<keyword evidence="8" id="KW-0067">ATP-binding</keyword>
<evidence type="ECO:0000256" key="7">
    <source>
        <dbReference type="ARBA" id="ARBA00022777"/>
    </source>
</evidence>
<gene>
    <name evidence="13" type="ORF">O0235_02900</name>
</gene>
<keyword evidence="14" id="KW-1185">Reference proteome</keyword>
<feature type="domain" description="Pyruvate kinase barrel" evidence="12">
    <location>
        <begin position="3"/>
        <end position="128"/>
    </location>
</feature>
<evidence type="ECO:0000256" key="4">
    <source>
        <dbReference type="ARBA" id="ARBA00022679"/>
    </source>
</evidence>
<dbReference type="InterPro" id="IPR015793">
    <property type="entry name" value="Pyrv_Knase_brl"/>
</dbReference>
<dbReference type="Proteomes" id="UP001212803">
    <property type="component" value="Chromosome"/>
</dbReference>
<keyword evidence="5" id="KW-0479">Metal-binding</keyword>
<evidence type="ECO:0000256" key="9">
    <source>
        <dbReference type="ARBA" id="ARBA00022842"/>
    </source>
</evidence>
<dbReference type="InterPro" id="IPR001697">
    <property type="entry name" value="Pyr_Knase"/>
</dbReference>
<evidence type="ECO:0000256" key="5">
    <source>
        <dbReference type="ARBA" id="ARBA00022723"/>
    </source>
</evidence>
<evidence type="ECO:0000256" key="10">
    <source>
        <dbReference type="ARBA" id="ARBA00023152"/>
    </source>
</evidence>
<comment type="pathway">
    <text evidence="1">Carbohydrate degradation; glycolysis; pyruvate from D-glyceraldehyde 3-phosphate: step 5/5.</text>
</comment>
<dbReference type="GO" id="GO:0016301">
    <property type="term" value="F:kinase activity"/>
    <property type="evidence" value="ECO:0007669"/>
    <property type="project" value="UniProtKB-KW"/>
</dbReference>
<dbReference type="RefSeq" id="WP_270057044.1">
    <property type="nucleotide sequence ID" value="NZ_CP115149.1"/>
</dbReference>
<evidence type="ECO:0000256" key="6">
    <source>
        <dbReference type="ARBA" id="ARBA00022741"/>
    </source>
</evidence>
<dbReference type="PANTHER" id="PTHR11817">
    <property type="entry name" value="PYRUVATE KINASE"/>
    <property type="match status" value="1"/>
</dbReference>
<reference evidence="13 14" key="1">
    <citation type="journal article" date="2023" name="ISME J.">
        <title>Thermophilic Dehalococcoidia with unusual traits shed light on an unexpected past.</title>
        <authorList>
            <person name="Palmer M."/>
            <person name="Covington J.K."/>
            <person name="Zhou E.M."/>
            <person name="Thomas S.C."/>
            <person name="Habib N."/>
            <person name="Seymour C.O."/>
            <person name="Lai D."/>
            <person name="Johnston J."/>
            <person name="Hashimi A."/>
            <person name="Jiao J.Y."/>
            <person name="Muok A.R."/>
            <person name="Liu L."/>
            <person name="Xian W.D."/>
            <person name="Zhi X.Y."/>
            <person name="Li M.M."/>
            <person name="Silva L.P."/>
            <person name="Bowen B.P."/>
            <person name="Louie K."/>
            <person name="Briegel A."/>
            <person name="Pett-Ridge J."/>
            <person name="Weber P.K."/>
            <person name="Tocheva E.I."/>
            <person name="Woyke T."/>
            <person name="Northen T.R."/>
            <person name="Mayali X."/>
            <person name="Li W.J."/>
            <person name="Hedlund B.P."/>
        </authorList>
    </citation>
    <scope>NUCLEOTIDE SEQUENCE [LARGE SCALE GENOMIC DNA]</scope>
    <source>
        <strain evidence="13 14">YIM 72310</strain>
    </source>
</reference>
<dbReference type="Pfam" id="PF00224">
    <property type="entry name" value="PK"/>
    <property type="match status" value="1"/>
</dbReference>
<evidence type="ECO:0000256" key="1">
    <source>
        <dbReference type="ARBA" id="ARBA00004997"/>
    </source>
</evidence>
<keyword evidence="10" id="KW-0324">Glycolysis</keyword>
<keyword evidence="9" id="KW-0460">Magnesium</keyword>
<comment type="similarity">
    <text evidence="2">Belongs to the pyruvate kinase family.</text>
</comment>
<keyword evidence="6" id="KW-0547">Nucleotide-binding</keyword>
<dbReference type="InterPro" id="IPR015813">
    <property type="entry name" value="Pyrv/PenolPyrv_kinase-like_dom"/>
</dbReference>
<name>A0ABY7M9Z6_9CHLR</name>
<evidence type="ECO:0000256" key="3">
    <source>
        <dbReference type="ARBA" id="ARBA00012142"/>
    </source>
</evidence>
<dbReference type="EMBL" id="CP115149">
    <property type="protein sequence ID" value="WBL36521.1"/>
    <property type="molecule type" value="Genomic_DNA"/>
</dbReference>
<keyword evidence="4" id="KW-0808">Transferase</keyword>
<evidence type="ECO:0000313" key="13">
    <source>
        <dbReference type="EMBL" id="WBL36521.1"/>
    </source>
</evidence>
<evidence type="ECO:0000313" key="14">
    <source>
        <dbReference type="Proteomes" id="UP001212803"/>
    </source>
</evidence>
<organism evidence="13 14">
    <name type="scientific">Tepidiforma flava</name>
    <dbReference type="NCBI Taxonomy" id="3004094"/>
    <lineage>
        <taxon>Bacteria</taxon>
        <taxon>Bacillati</taxon>
        <taxon>Chloroflexota</taxon>
        <taxon>Tepidiformia</taxon>
        <taxon>Tepidiformales</taxon>
        <taxon>Tepidiformaceae</taxon>
        <taxon>Tepidiforma</taxon>
    </lineage>
</organism>
<evidence type="ECO:0000256" key="8">
    <source>
        <dbReference type="ARBA" id="ARBA00022840"/>
    </source>
</evidence>
<evidence type="ECO:0000259" key="12">
    <source>
        <dbReference type="Pfam" id="PF00224"/>
    </source>
</evidence>
<sequence length="181" mass="19533">MFGLSFVHGPDDVARLAAELDARGLHGRGIVAKIETRAAAHRLTPILLEGLRHPAFGVMIARGDLAVEVGWDDLALYQDAILCLAEAAHLPVTWATQVLETLARHGMPARPEITDAAAATRADCVMLNKGPHVAAAVSFLDRLLTAEHRNREKKRELFRAFIALEDDGAAEPAPPPVFHGC</sequence>
<proteinExistence type="inferred from homology"/>
<evidence type="ECO:0000256" key="2">
    <source>
        <dbReference type="ARBA" id="ARBA00008663"/>
    </source>
</evidence>
<dbReference type="InterPro" id="IPR040442">
    <property type="entry name" value="Pyrv_kinase-like_dom_sf"/>
</dbReference>
<protein>
    <recommendedName>
        <fullName evidence="3">pyruvate kinase</fullName>
        <ecNumber evidence="3">2.7.1.40</ecNumber>
    </recommendedName>
</protein>
<evidence type="ECO:0000256" key="11">
    <source>
        <dbReference type="ARBA" id="ARBA00023317"/>
    </source>
</evidence>